<protein>
    <submittedName>
        <fullName evidence="1">Uncharacterized protein</fullName>
    </submittedName>
</protein>
<name>A0A9W4TQI6_9PROT</name>
<evidence type="ECO:0000313" key="1">
    <source>
        <dbReference type="EMBL" id="CAI3950769.1"/>
    </source>
</evidence>
<comment type="caution">
    <text evidence="1">The sequence shown here is derived from an EMBL/GenBank/DDBJ whole genome shotgun (WGS) entry which is preliminary data.</text>
</comment>
<keyword evidence="4" id="KW-1185">Reference proteome</keyword>
<evidence type="ECO:0000313" key="3">
    <source>
        <dbReference type="Proteomes" id="UP001154255"/>
    </source>
</evidence>
<sequence length="99" mass="10069">MVIKMRELSIVEIQTVAGAGFIKDGLSSIGGNVGNFGYNLISSYLNVQLPVLGNVNLSNLLPTLGKDVGTAIGSQVGGQIESTLTSLPLVGGVIGKILG</sequence>
<evidence type="ECO:0000313" key="4">
    <source>
        <dbReference type="Proteomes" id="UP001154259"/>
    </source>
</evidence>
<accession>A0A9W4TQI6</accession>
<dbReference type="EMBL" id="CAMXCS010000006">
    <property type="protein sequence ID" value="CAI3954851.1"/>
    <property type="molecule type" value="Genomic_DNA"/>
</dbReference>
<gene>
    <name evidence="2" type="ORF">R53529_LOCUS1928</name>
    <name evidence="1" type="ORF">R53530_LOCUS1810</name>
</gene>
<evidence type="ECO:0000313" key="2">
    <source>
        <dbReference type="EMBL" id="CAI3954851.1"/>
    </source>
</evidence>
<proteinExistence type="predicted"/>
<dbReference type="Proteomes" id="UP001154259">
    <property type="component" value="Unassembled WGS sequence"/>
</dbReference>
<reference evidence="1" key="1">
    <citation type="submission" date="2022-10" db="EMBL/GenBank/DDBJ databases">
        <authorList>
            <person name="Botero Cardona J."/>
        </authorList>
    </citation>
    <scope>NUCLEOTIDE SEQUENCE</scope>
    <source>
        <strain evidence="1">LMG 31819</strain>
        <strain evidence="2">R-53529</strain>
    </source>
</reference>
<dbReference type="AlphaFoldDB" id="A0A9W4TQI6"/>
<dbReference type="Proteomes" id="UP001154255">
    <property type="component" value="Unassembled WGS sequence"/>
</dbReference>
<organism evidence="1 3">
    <name type="scientific">Commensalibacter communis</name>
    <dbReference type="NCBI Taxonomy" id="2972786"/>
    <lineage>
        <taxon>Bacteria</taxon>
        <taxon>Pseudomonadati</taxon>
        <taxon>Pseudomonadota</taxon>
        <taxon>Alphaproteobacteria</taxon>
        <taxon>Acetobacterales</taxon>
        <taxon>Acetobacteraceae</taxon>
    </lineage>
</organism>
<dbReference type="EMBL" id="CAMXCM010000005">
    <property type="protein sequence ID" value="CAI3950769.1"/>
    <property type="molecule type" value="Genomic_DNA"/>
</dbReference>